<dbReference type="EMBL" id="SWKU01000007">
    <property type="protein sequence ID" value="KAF3005143.1"/>
    <property type="molecule type" value="Genomic_DNA"/>
</dbReference>
<sequence length="239" mass="27921">MFAGIPRRLSVPSSVTVTIDAGTGTDLRRFDAESYELTSRSRRFREIFSDQLYYNLPDIESETFEVYLQYIRGTAKPESLEDEEIVVQSDDTLSVEKDDIAAERLRLAKVWLIADHFEDVSTKNIIAKAMLHSIFRVRSWREWLLPDERLVKFVWENMGSDSEIRALIMKVFVHSEWDDINFQDYGQAFCGDVALALLKIRSPSSVWSRYELTNRELAVEYMEREEEDESEEYQSEASE</sequence>
<organism evidence="2 3">
    <name type="scientific">Curvularia kusanoi</name>
    <name type="common">Cochliobolus kusanoi</name>
    <dbReference type="NCBI Taxonomy" id="90978"/>
    <lineage>
        <taxon>Eukaryota</taxon>
        <taxon>Fungi</taxon>
        <taxon>Dikarya</taxon>
        <taxon>Ascomycota</taxon>
        <taxon>Pezizomycotina</taxon>
        <taxon>Dothideomycetes</taxon>
        <taxon>Pleosporomycetidae</taxon>
        <taxon>Pleosporales</taxon>
        <taxon>Pleosporineae</taxon>
        <taxon>Pleosporaceae</taxon>
        <taxon>Curvularia</taxon>
    </lineage>
</organism>
<comment type="caution">
    <text evidence="2">The sequence shown here is derived from an EMBL/GenBank/DDBJ whole genome shotgun (WGS) entry which is preliminary data.</text>
</comment>
<accession>A0A9P4WCQ6</accession>
<evidence type="ECO:0000259" key="1">
    <source>
        <dbReference type="PROSITE" id="PS50097"/>
    </source>
</evidence>
<reference evidence="2" key="1">
    <citation type="submission" date="2019-04" db="EMBL/GenBank/DDBJ databases">
        <title>Sequencing of skin fungus with MAO and IRED activity.</title>
        <authorList>
            <person name="Marsaioli A.J."/>
            <person name="Bonatto J.M.C."/>
            <person name="Reis Junior O."/>
        </authorList>
    </citation>
    <scope>NUCLEOTIDE SEQUENCE</scope>
    <source>
        <strain evidence="2">30M1</strain>
    </source>
</reference>
<dbReference type="AlphaFoldDB" id="A0A9P4WCQ6"/>
<evidence type="ECO:0000313" key="3">
    <source>
        <dbReference type="Proteomes" id="UP000801428"/>
    </source>
</evidence>
<feature type="domain" description="BTB" evidence="1">
    <location>
        <begin position="13"/>
        <end position="72"/>
    </location>
</feature>
<evidence type="ECO:0000313" key="2">
    <source>
        <dbReference type="EMBL" id="KAF3005143.1"/>
    </source>
</evidence>
<proteinExistence type="predicted"/>
<dbReference type="PROSITE" id="PS50097">
    <property type="entry name" value="BTB"/>
    <property type="match status" value="1"/>
</dbReference>
<name>A0A9P4WCQ6_CURKU</name>
<dbReference type="InterPro" id="IPR000210">
    <property type="entry name" value="BTB/POZ_dom"/>
</dbReference>
<protein>
    <recommendedName>
        <fullName evidence="1">BTB domain-containing protein</fullName>
    </recommendedName>
</protein>
<gene>
    <name evidence="2" type="ORF">E8E13_010420</name>
</gene>
<dbReference type="Proteomes" id="UP000801428">
    <property type="component" value="Unassembled WGS sequence"/>
</dbReference>
<keyword evidence="3" id="KW-1185">Reference proteome</keyword>